<dbReference type="PANTHER" id="PTHR24042">
    <property type="entry name" value="NEL HOMOLOG"/>
    <property type="match status" value="1"/>
</dbReference>
<name>A0A8C4PZ96_EPTBU</name>
<proteinExistence type="predicted"/>
<dbReference type="PANTHER" id="PTHR24042:SF5">
    <property type="entry name" value="EGF-LIKE CALCIUM-BINDING DOMAIN-CONTAINING PROTEIN"/>
    <property type="match status" value="1"/>
</dbReference>
<evidence type="ECO:0000259" key="4">
    <source>
        <dbReference type="PROSITE" id="PS50026"/>
    </source>
</evidence>
<dbReference type="OMA" id="CQSAECA"/>
<dbReference type="InterPro" id="IPR001881">
    <property type="entry name" value="EGF-like_Ca-bd_dom"/>
</dbReference>
<comment type="caution">
    <text evidence="3">Lacks conserved residue(s) required for the propagation of feature annotation.</text>
</comment>
<dbReference type="GO" id="GO:0005509">
    <property type="term" value="F:calcium ion binding"/>
    <property type="evidence" value="ECO:0007669"/>
    <property type="project" value="InterPro"/>
</dbReference>
<reference evidence="6" key="1">
    <citation type="submission" date="2025-08" db="UniProtKB">
        <authorList>
            <consortium name="Ensembl"/>
        </authorList>
    </citation>
    <scope>IDENTIFICATION</scope>
</reference>
<sequence>MKTLCSQCCSFESFCQPYLMFSTSYQGMHKLTVSSLLPLKKKVLLSSDRLRPCGGFYKTFPSTTSRTSNFHFPYHTTSSPSFSITPQTPCYISLDLPWVQGCLRCSCTDGQTRCEPLQCLQYECSSMYLFTYMDGECCKQCRPYCYLDGQTYLENKTIASRYGGMCVVQKCQVNFENEPPTGHMETMPTEPCPPVDCKSSEQYTLSNTCCTFCPGHDFCAGEPSLCKQNSVCTNTREGARCKCLSGYTPLREDSVFCQDIHECDTNPCAHGSSCKNIPGSYTCI</sequence>
<feature type="domain" description="EGF-like" evidence="4">
    <location>
        <begin position="215"/>
        <end position="258"/>
    </location>
</feature>
<feature type="domain" description="VWFC" evidence="5">
    <location>
        <begin position="98"/>
        <end position="142"/>
    </location>
</feature>
<dbReference type="Gene3D" id="2.10.25.10">
    <property type="entry name" value="Laminin"/>
    <property type="match status" value="2"/>
</dbReference>
<dbReference type="InterPro" id="IPR001007">
    <property type="entry name" value="VWF_dom"/>
</dbReference>
<reference evidence="6" key="2">
    <citation type="submission" date="2025-09" db="UniProtKB">
        <authorList>
            <consortium name="Ensembl"/>
        </authorList>
    </citation>
    <scope>IDENTIFICATION</scope>
</reference>
<feature type="domain" description="EGF-like" evidence="4">
    <location>
        <begin position="259"/>
        <end position="284"/>
    </location>
</feature>
<keyword evidence="2" id="KW-0325">Glycoprotein</keyword>
<dbReference type="SUPFAM" id="SSF57603">
    <property type="entry name" value="FnI-like domain"/>
    <property type="match status" value="1"/>
</dbReference>
<evidence type="ECO:0000313" key="7">
    <source>
        <dbReference type="Proteomes" id="UP000694388"/>
    </source>
</evidence>
<accession>A0A8C4PZ96</accession>
<organism evidence="6 7">
    <name type="scientific">Eptatretus burgeri</name>
    <name type="common">Inshore hagfish</name>
    <dbReference type="NCBI Taxonomy" id="7764"/>
    <lineage>
        <taxon>Eukaryota</taxon>
        <taxon>Metazoa</taxon>
        <taxon>Chordata</taxon>
        <taxon>Craniata</taxon>
        <taxon>Vertebrata</taxon>
        <taxon>Cyclostomata</taxon>
        <taxon>Myxini</taxon>
        <taxon>Myxiniformes</taxon>
        <taxon>Myxinidae</taxon>
        <taxon>Eptatretinae</taxon>
        <taxon>Eptatretus</taxon>
    </lineage>
</organism>
<dbReference type="PROSITE" id="PS50184">
    <property type="entry name" value="VWFC_2"/>
    <property type="match status" value="1"/>
</dbReference>
<dbReference type="GO" id="GO:0008201">
    <property type="term" value="F:heparin binding"/>
    <property type="evidence" value="ECO:0007669"/>
    <property type="project" value="TreeGrafter"/>
</dbReference>
<protein>
    <submittedName>
        <fullName evidence="6">Uncharacterized protein</fullName>
    </submittedName>
</protein>
<dbReference type="Ensembl" id="ENSEBUT00000007074.1">
    <property type="protein sequence ID" value="ENSEBUP00000006614.1"/>
    <property type="gene ID" value="ENSEBUG00000004364.1"/>
</dbReference>
<dbReference type="AlphaFoldDB" id="A0A8C4PZ96"/>
<keyword evidence="7" id="KW-1185">Reference proteome</keyword>
<dbReference type="Proteomes" id="UP000694388">
    <property type="component" value="Unplaced"/>
</dbReference>
<dbReference type="PROSITE" id="PS50026">
    <property type="entry name" value="EGF_3"/>
    <property type="match status" value="2"/>
</dbReference>
<evidence type="ECO:0000259" key="5">
    <source>
        <dbReference type="PROSITE" id="PS50184"/>
    </source>
</evidence>
<dbReference type="SUPFAM" id="SSF57196">
    <property type="entry name" value="EGF/Laminin"/>
    <property type="match status" value="1"/>
</dbReference>
<dbReference type="InterPro" id="IPR051586">
    <property type="entry name" value="PKC-binding_NELL"/>
</dbReference>
<dbReference type="GO" id="GO:0005080">
    <property type="term" value="F:protein kinase C binding"/>
    <property type="evidence" value="ECO:0007669"/>
    <property type="project" value="TreeGrafter"/>
</dbReference>
<evidence type="ECO:0000313" key="6">
    <source>
        <dbReference type="Ensembl" id="ENSEBUP00000006614.1"/>
    </source>
</evidence>
<evidence type="ECO:0000256" key="2">
    <source>
        <dbReference type="ARBA" id="ARBA00023180"/>
    </source>
</evidence>
<dbReference type="SMART" id="SM00179">
    <property type="entry name" value="EGF_CA"/>
    <property type="match status" value="2"/>
</dbReference>
<keyword evidence="1" id="KW-1015">Disulfide bond</keyword>
<evidence type="ECO:0000256" key="3">
    <source>
        <dbReference type="PROSITE-ProRule" id="PRU00076"/>
    </source>
</evidence>
<dbReference type="InterPro" id="IPR000742">
    <property type="entry name" value="EGF"/>
</dbReference>
<dbReference type="GeneTree" id="ENSGT00810000125439"/>
<dbReference type="Gene3D" id="6.20.200.20">
    <property type="match status" value="1"/>
</dbReference>
<keyword evidence="3" id="KW-0245">EGF-like domain</keyword>
<dbReference type="GO" id="GO:0005737">
    <property type="term" value="C:cytoplasm"/>
    <property type="evidence" value="ECO:0007669"/>
    <property type="project" value="TreeGrafter"/>
</dbReference>
<evidence type="ECO:0000256" key="1">
    <source>
        <dbReference type="ARBA" id="ARBA00023157"/>
    </source>
</evidence>
<dbReference type="GO" id="GO:0005615">
    <property type="term" value="C:extracellular space"/>
    <property type="evidence" value="ECO:0007669"/>
    <property type="project" value="TreeGrafter"/>
</dbReference>